<dbReference type="NCBIfam" id="TIGR01458">
    <property type="entry name" value="HAD-SF-IIA-hyp3"/>
    <property type="match status" value="1"/>
</dbReference>
<dbReference type="PANTHER" id="PTHR19288:SF44">
    <property type="entry name" value="PHOSPHOLYSINE PHOSPHOHISTIDINE INORGANIC PYROPHOSPHATE PHOSPHATASE"/>
    <property type="match status" value="1"/>
</dbReference>
<comment type="subcellular location">
    <subcellularLocation>
        <location evidence="3">Cytoplasm</location>
    </subcellularLocation>
    <subcellularLocation>
        <location evidence="2">Nucleus</location>
    </subcellularLocation>
</comment>
<evidence type="ECO:0000313" key="13">
    <source>
        <dbReference type="EMBL" id="CAG7723247.1"/>
    </source>
</evidence>
<keyword evidence="14" id="KW-1185">Reference proteome</keyword>
<sequence length="294" mass="32806">TTNLQRDNKYTYKMAWLEKPIKGLLLDISGVLKNGDLAIEGSVEAFRRLKASKIPFRLCTNETQEPREALRAKLSRLQFDVDLDKIFAPAPAMAARLRQEKRIPHLLIHPKINCEFDQPPNGVEPDCVVIGDACEAFTYEAMNTAFNILLKLKQKGEPKFYTLGRGKYYMEPNGLMLDLGPFTAALEYASGLTAELIGKPSPRFFKSALDSLELPPDQVVMIGDDIVGDVGGAQGVGLRGVLVRTGKFQPSDENHEKVKPDAIVDNFSQAIDQILQKCCYSCKSQRFDDRVPKK</sequence>
<evidence type="ECO:0000313" key="14">
    <source>
        <dbReference type="Proteomes" id="UP000708208"/>
    </source>
</evidence>
<evidence type="ECO:0000256" key="5">
    <source>
        <dbReference type="ARBA" id="ARBA00022490"/>
    </source>
</evidence>
<dbReference type="InterPro" id="IPR006355">
    <property type="entry name" value="LHPP/HDHD2"/>
</dbReference>
<evidence type="ECO:0000256" key="11">
    <source>
        <dbReference type="ARBA" id="ARBA00039357"/>
    </source>
</evidence>
<gene>
    <name evidence="13" type="ORF">AFUS01_LOCUS12344</name>
</gene>
<dbReference type="PANTHER" id="PTHR19288">
    <property type="entry name" value="4-NITROPHENYLPHOSPHATASE-RELATED"/>
    <property type="match status" value="1"/>
</dbReference>
<keyword evidence="5" id="KW-0963">Cytoplasm</keyword>
<keyword evidence="7" id="KW-0378">Hydrolase</keyword>
<dbReference type="GO" id="GO:0005634">
    <property type="term" value="C:nucleus"/>
    <property type="evidence" value="ECO:0007669"/>
    <property type="project" value="UniProtKB-SubCell"/>
</dbReference>
<dbReference type="GO" id="GO:0004427">
    <property type="term" value="F:inorganic diphosphate phosphatase activity"/>
    <property type="evidence" value="ECO:0007669"/>
    <property type="project" value="UniProtKB-EC"/>
</dbReference>
<evidence type="ECO:0000256" key="4">
    <source>
        <dbReference type="ARBA" id="ARBA00012146"/>
    </source>
</evidence>
<keyword evidence="9" id="KW-0539">Nucleus</keyword>
<comment type="cofactor">
    <cofactor evidence="1">
        <name>Mg(2+)</name>
        <dbReference type="ChEBI" id="CHEBI:18420"/>
    </cofactor>
</comment>
<dbReference type="AlphaFoldDB" id="A0A8J2JMJ0"/>
<comment type="catalytic activity">
    <reaction evidence="12">
        <text>diphosphate + H2O = 2 phosphate + H(+)</text>
        <dbReference type="Rhea" id="RHEA:24576"/>
        <dbReference type="ChEBI" id="CHEBI:15377"/>
        <dbReference type="ChEBI" id="CHEBI:15378"/>
        <dbReference type="ChEBI" id="CHEBI:33019"/>
        <dbReference type="ChEBI" id="CHEBI:43474"/>
        <dbReference type="EC" id="3.6.1.1"/>
    </reaction>
</comment>
<dbReference type="InterPro" id="IPR006357">
    <property type="entry name" value="HAD-SF_hydro_IIA"/>
</dbReference>
<dbReference type="GO" id="GO:0046872">
    <property type="term" value="F:metal ion binding"/>
    <property type="evidence" value="ECO:0007669"/>
    <property type="project" value="UniProtKB-KW"/>
</dbReference>
<dbReference type="GO" id="GO:0005829">
    <property type="term" value="C:cytosol"/>
    <property type="evidence" value="ECO:0007669"/>
    <property type="project" value="TreeGrafter"/>
</dbReference>
<evidence type="ECO:0000256" key="8">
    <source>
        <dbReference type="ARBA" id="ARBA00022842"/>
    </source>
</evidence>
<reference evidence="13" key="1">
    <citation type="submission" date="2021-06" db="EMBL/GenBank/DDBJ databases">
        <authorList>
            <person name="Hodson N. C."/>
            <person name="Mongue J. A."/>
            <person name="Jaron S. K."/>
        </authorList>
    </citation>
    <scope>NUCLEOTIDE SEQUENCE</scope>
</reference>
<proteinExistence type="predicted"/>
<organism evidence="13 14">
    <name type="scientific">Allacma fusca</name>
    <dbReference type="NCBI Taxonomy" id="39272"/>
    <lineage>
        <taxon>Eukaryota</taxon>
        <taxon>Metazoa</taxon>
        <taxon>Ecdysozoa</taxon>
        <taxon>Arthropoda</taxon>
        <taxon>Hexapoda</taxon>
        <taxon>Collembola</taxon>
        <taxon>Symphypleona</taxon>
        <taxon>Sminthuridae</taxon>
        <taxon>Allacma</taxon>
    </lineage>
</organism>
<evidence type="ECO:0000256" key="1">
    <source>
        <dbReference type="ARBA" id="ARBA00001946"/>
    </source>
</evidence>
<dbReference type="EC" id="3.6.1.1" evidence="4"/>
<evidence type="ECO:0000256" key="7">
    <source>
        <dbReference type="ARBA" id="ARBA00022801"/>
    </source>
</evidence>
<protein>
    <recommendedName>
        <fullName evidence="11">Phospholysine phosphohistidine inorganic pyrophosphate phosphatase</fullName>
        <ecNumber evidence="4">3.6.1.1</ecNumber>
    </recommendedName>
</protein>
<comment type="caution">
    <text evidence="13">The sequence shown here is derived from an EMBL/GenBank/DDBJ whole genome shotgun (WGS) entry which is preliminary data.</text>
</comment>
<dbReference type="Pfam" id="PF13344">
    <property type="entry name" value="Hydrolase_6"/>
    <property type="match status" value="1"/>
</dbReference>
<dbReference type="GO" id="GO:0016791">
    <property type="term" value="F:phosphatase activity"/>
    <property type="evidence" value="ECO:0007669"/>
    <property type="project" value="InterPro"/>
</dbReference>
<keyword evidence="8" id="KW-0460">Magnesium</keyword>
<name>A0A8J2JMJ0_9HEXA</name>
<feature type="non-terminal residue" evidence="13">
    <location>
        <position position="1"/>
    </location>
</feature>
<accession>A0A8J2JMJ0</accession>
<evidence type="ECO:0000256" key="6">
    <source>
        <dbReference type="ARBA" id="ARBA00022723"/>
    </source>
</evidence>
<evidence type="ECO:0000256" key="2">
    <source>
        <dbReference type="ARBA" id="ARBA00004123"/>
    </source>
</evidence>
<evidence type="ECO:0000256" key="9">
    <source>
        <dbReference type="ARBA" id="ARBA00023242"/>
    </source>
</evidence>
<dbReference type="Pfam" id="PF13242">
    <property type="entry name" value="Hydrolase_like"/>
    <property type="match status" value="1"/>
</dbReference>
<evidence type="ECO:0000256" key="3">
    <source>
        <dbReference type="ARBA" id="ARBA00004496"/>
    </source>
</evidence>
<evidence type="ECO:0000256" key="10">
    <source>
        <dbReference type="ARBA" id="ARBA00037258"/>
    </source>
</evidence>
<dbReference type="OrthoDB" id="426235at2759"/>
<keyword evidence="6" id="KW-0479">Metal-binding</keyword>
<evidence type="ECO:0000256" key="12">
    <source>
        <dbReference type="ARBA" id="ARBA00047820"/>
    </source>
</evidence>
<comment type="function">
    <text evidence="10">Phosphatase that hydrolyzes imidodiphosphate, 3-phosphohistidine and 6-phospholysine. Has broad substrate specificity and can also hydrolyze inorganic diphosphate, but with lower efficiency.</text>
</comment>
<dbReference type="Proteomes" id="UP000708208">
    <property type="component" value="Unassembled WGS sequence"/>
</dbReference>
<dbReference type="NCBIfam" id="TIGR01460">
    <property type="entry name" value="HAD-SF-IIA"/>
    <property type="match status" value="1"/>
</dbReference>
<dbReference type="EMBL" id="CAJVCH010097035">
    <property type="protein sequence ID" value="CAG7723247.1"/>
    <property type="molecule type" value="Genomic_DNA"/>
</dbReference>